<keyword evidence="3" id="KW-1185">Reference proteome</keyword>
<reference evidence="2 3" key="1">
    <citation type="submission" date="2019-06" db="EMBL/GenBank/DDBJ databases">
        <title>Pseudomonas bimorpha sp. nov. isolated from bovine raw milk and skim milk concentrate.</title>
        <authorList>
            <person name="Hofmann K."/>
            <person name="Huptas C."/>
            <person name="Doll E."/>
            <person name="Scherer S."/>
            <person name="Wenning M."/>
        </authorList>
    </citation>
    <scope>NUCLEOTIDE SEQUENCE [LARGE SCALE GENOMIC DNA]</scope>
    <source>
        <strain evidence="2 3">DSM 108989</strain>
    </source>
</reference>
<keyword evidence="1" id="KW-0732">Signal</keyword>
<dbReference type="Proteomes" id="UP000318428">
    <property type="component" value="Unassembled WGS sequence"/>
</dbReference>
<gene>
    <name evidence="2" type="ORF">FJD38_07215</name>
</gene>
<proteinExistence type="predicted"/>
<dbReference type="RefSeq" id="WP_146384567.1">
    <property type="nucleotide sequence ID" value="NZ_VFIO01000001.1"/>
</dbReference>
<organism evidence="2 3">
    <name type="scientific">Pseudomonas saxonica</name>
    <dbReference type="NCBI Taxonomy" id="2600598"/>
    <lineage>
        <taxon>Bacteria</taxon>
        <taxon>Pseudomonadati</taxon>
        <taxon>Pseudomonadota</taxon>
        <taxon>Gammaproteobacteria</taxon>
        <taxon>Pseudomonadales</taxon>
        <taxon>Pseudomonadaceae</taxon>
        <taxon>Pseudomonas</taxon>
    </lineage>
</organism>
<evidence type="ECO:0000256" key="1">
    <source>
        <dbReference type="SAM" id="SignalP"/>
    </source>
</evidence>
<protein>
    <submittedName>
        <fullName evidence="2">Uncharacterized protein</fullName>
    </submittedName>
</protein>
<name>A0ABY3GPV1_9PSED</name>
<evidence type="ECO:0000313" key="3">
    <source>
        <dbReference type="Proteomes" id="UP000318428"/>
    </source>
</evidence>
<comment type="caution">
    <text evidence="2">The sequence shown here is derived from an EMBL/GenBank/DDBJ whole genome shotgun (WGS) entry which is preliminary data.</text>
</comment>
<sequence length="78" mass="8364">MKISAFVLTGWKACSGCLLVVLFCAAAPVAVAVVSGLHTVACGVWWAVWVCRQKVIALVVEKSLSGRHNRRLDNVLGQ</sequence>
<feature type="chain" id="PRO_5045778418" evidence="1">
    <location>
        <begin position="33"/>
        <end position="78"/>
    </location>
</feature>
<evidence type="ECO:0000313" key="2">
    <source>
        <dbReference type="EMBL" id="TWR93390.1"/>
    </source>
</evidence>
<feature type="signal peptide" evidence="1">
    <location>
        <begin position="1"/>
        <end position="32"/>
    </location>
</feature>
<accession>A0ABY3GPV1</accession>
<dbReference type="EMBL" id="VFIO01000001">
    <property type="protein sequence ID" value="TWR93390.1"/>
    <property type="molecule type" value="Genomic_DNA"/>
</dbReference>